<dbReference type="Gene3D" id="3.20.20.100">
    <property type="entry name" value="NADP-dependent oxidoreductase domain"/>
    <property type="match status" value="1"/>
</dbReference>
<keyword evidence="3" id="KW-1185">Reference proteome</keyword>
<dbReference type="InterPro" id="IPR020471">
    <property type="entry name" value="AKR"/>
</dbReference>
<evidence type="ECO:0000259" key="1">
    <source>
        <dbReference type="Pfam" id="PF00248"/>
    </source>
</evidence>
<dbReference type="Pfam" id="PF00248">
    <property type="entry name" value="Aldo_ket_red"/>
    <property type="match status" value="1"/>
</dbReference>
<reference evidence="2 3" key="1">
    <citation type="journal article" date="2015" name="Front. Microbiol.">
        <title>Genome sequence of the plant growth promoting endophytic yeast Rhodotorula graminis WP1.</title>
        <authorList>
            <person name="Firrincieli A."/>
            <person name="Otillar R."/>
            <person name="Salamov A."/>
            <person name="Schmutz J."/>
            <person name="Khan Z."/>
            <person name="Redman R.S."/>
            <person name="Fleck N.D."/>
            <person name="Lindquist E."/>
            <person name="Grigoriev I.V."/>
            <person name="Doty S.L."/>
        </authorList>
    </citation>
    <scope>NUCLEOTIDE SEQUENCE [LARGE SCALE GENOMIC DNA]</scope>
    <source>
        <strain evidence="2 3">WP1</strain>
    </source>
</reference>
<dbReference type="RefSeq" id="XP_018274640.1">
    <property type="nucleotide sequence ID" value="XM_018415622.1"/>
</dbReference>
<dbReference type="GO" id="GO:0005829">
    <property type="term" value="C:cytosol"/>
    <property type="evidence" value="ECO:0007669"/>
    <property type="project" value="TreeGrafter"/>
</dbReference>
<dbReference type="InterPro" id="IPR036812">
    <property type="entry name" value="NAD(P)_OxRdtase_dom_sf"/>
</dbReference>
<feature type="domain" description="NADP-dependent oxidoreductase" evidence="1">
    <location>
        <begin position="48"/>
        <end position="351"/>
    </location>
</feature>
<dbReference type="PANTHER" id="PTHR42686:SF1">
    <property type="entry name" value="GH17980P-RELATED"/>
    <property type="match status" value="1"/>
</dbReference>
<sequence length="405" mass="44387">MADSLKPRVEPLTVDEGITDGPLKLTPLVLGAGVYGFDYNTADTLESTVPEQAVRTAFRYGIRTLDTSPYYTTSETVLGHVFDAIRDEFPRESYQIITKVGRYGRTKEQGFDYSPERVRASVKRSMELMRTDYLDGVYCHDVEFVGEQVDDAGHEGWKVGPDGKIRDEDLERWGLRDEDAGTIRGPGDEKVLAALKELFALKKEGVIRAVGFSGFPLPTTLRLARLTAHHLEPLDLLQTYCLHTLQNNTLSTYLPLLYAAGVKQIMCASPLSMGLLRSAAAPQWHPASPALQDANQAAIRACTAKGLKLEDVALGYGFSSAKPRGAEGRETPTVVGLSTADEVHETMRVYRALYPAGGAKRTGREPGEPLEGAAEGLEAQLELEKECVAIFKDSGTYNWTWAVGV</sequence>
<dbReference type="EMBL" id="KQ474073">
    <property type="protein sequence ID" value="KPV78591.1"/>
    <property type="molecule type" value="Genomic_DNA"/>
</dbReference>
<organism evidence="2 3">
    <name type="scientific">Rhodotorula graminis (strain WP1)</name>
    <dbReference type="NCBI Taxonomy" id="578459"/>
    <lineage>
        <taxon>Eukaryota</taxon>
        <taxon>Fungi</taxon>
        <taxon>Dikarya</taxon>
        <taxon>Basidiomycota</taxon>
        <taxon>Pucciniomycotina</taxon>
        <taxon>Microbotryomycetes</taxon>
        <taxon>Sporidiobolales</taxon>
        <taxon>Sporidiobolaceae</taxon>
        <taxon>Rhodotorula</taxon>
    </lineage>
</organism>
<accession>A0A194SG27</accession>
<dbReference type="InterPro" id="IPR023210">
    <property type="entry name" value="NADP_OxRdtase_dom"/>
</dbReference>
<dbReference type="SUPFAM" id="SSF51430">
    <property type="entry name" value="NAD(P)-linked oxidoreductase"/>
    <property type="match status" value="1"/>
</dbReference>
<dbReference type="OMA" id="FPRSSYK"/>
<dbReference type="GO" id="GO:0070485">
    <property type="term" value="P:dehydro-D-arabinono-1,4-lactone biosynthetic process"/>
    <property type="evidence" value="ECO:0007669"/>
    <property type="project" value="TreeGrafter"/>
</dbReference>
<dbReference type="STRING" id="578459.A0A194SG27"/>
<protein>
    <recommendedName>
        <fullName evidence="1">NADP-dependent oxidoreductase domain-containing protein</fullName>
    </recommendedName>
</protein>
<dbReference type="GeneID" id="28976070"/>
<evidence type="ECO:0000313" key="3">
    <source>
        <dbReference type="Proteomes" id="UP000053890"/>
    </source>
</evidence>
<dbReference type="AlphaFoldDB" id="A0A194SG27"/>
<dbReference type="OrthoDB" id="5286008at2759"/>
<dbReference type="Proteomes" id="UP000053890">
    <property type="component" value="Unassembled WGS sequence"/>
</dbReference>
<gene>
    <name evidence="2" type="ORF">RHOBADRAFT_51042</name>
</gene>
<proteinExistence type="predicted"/>
<name>A0A194SG27_RHOGW</name>
<dbReference type="PANTHER" id="PTHR42686">
    <property type="entry name" value="GH17980P-RELATED"/>
    <property type="match status" value="1"/>
</dbReference>
<evidence type="ECO:0000313" key="2">
    <source>
        <dbReference type="EMBL" id="KPV78591.1"/>
    </source>
</evidence>
<dbReference type="GO" id="GO:0045290">
    <property type="term" value="F:D-arabinose 1-dehydrogenase [NAD(P)+] activity"/>
    <property type="evidence" value="ECO:0007669"/>
    <property type="project" value="TreeGrafter"/>
</dbReference>